<dbReference type="RefSeq" id="WP_369278680.1">
    <property type="nucleotide sequence ID" value="NZ_JBJVMW010000018.1"/>
</dbReference>
<protein>
    <recommendedName>
        <fullName evidence="5">Secreted protein</fullName>
    </recommendedName>
</protein>
<evidence type="ECO:0008006" key="5">
    <source>
        <dbReference type="Google" id="ProtNLM"/>
    </source>
</evidence>
<sequence>MSEQESPPAELPVETSRTSSSPEVPASPEVLASPDPDAHVRAKRRPNGRRLALVAGSVLLAGAVVAGVGTTVVTVRDADRDAGTPTWKFPKVTADAPAADRQRGLAGMLVPYGGDEGWWQGPDLGEYGSDAQLSGAQATALQKESLSDLPRSQRKRLEKQIDKQRIQGMAMRSYYNRPADTYSSNDDVYAVSVVLSQMDSKAAVREIATFQSEFLAALDVFRKGPEIKGHKNTKCFLPPKDDDSGITTMLCSGYVGNVLVTATADGVEPLDTKGVAEFLRTQLDRIAEPGEAV</sequence>
<dbReference type="Proteomes" id="UP001631993">
    <property type="component" value="Unassembled WGS sequence"/>
</dbReference>
<keyword evidence="2" id="KW-0812">Transmembrane</keyword>
<evidence type="ECO:0000313" key="3">
    <source>
        <dbReference type="EMBL" id="MFM9651223.1"/>
    </source>
</evidence>
<keyword evidence="4" id="KW-1185">Reference proteome</keyword>
<gene>
    <name evidence="3" type="ORF">ACKI1S_34375</name>
</gene>
<evidence type="ECO:0000256" key="1">
    <source>
        <dbReference type="SAM" id="MobiDB-lite"/>
    </source>
</evidence>
<keyword evidence="2" id="KW-1133">Transmembrane helix</keyword>
<proteinExistence type="predicted"/>
<feature type="compositionally biased region" description="Low complexity" evidence="1">
    <location>
        <begin position="19"/>
        <end position="30"/>
    </location>
</feature>
<keyword evidence="2" id="KW-0472">Membrane</keyword>
<evidence type="ECO:0000256" key="2">
    <source>
        <dbReference type="SAM" id="Phobius"/>
    </source>
</evidence>
<feature type="region of interest" description="Disordered" evidence="1">
    <location>
        <begin position="1"/>
        <end position="45"/>
    </location>
</feature>
<reference evidence="3 4" key="1">
    <citation type="submission" date="2024-12" db="EMBL/GenBank/DDBJ databases">
        <title>Forecasting of Potato common scab and diversities of Pathogenic streptomyces spp. in china.</title>
        <authorList>
            <person name="Handique U."/>
            <person name="Wu J."/>
        </authorList>
    </citation>
    <scope>NUCLEOTIDE SEQUENCE [LARGE SCALE GENOMIC DNA]</scope>
    <source>
        <strain evidence="3 4">ZRIMU1585</strain>
    </source>
</reference>
<dbReference type="EMBL" id="JBJVNE010000020">
    <property type="protein sequence ID" value="MFM9651223.1"/>
    <property type="molecule type" value="Genomic_DNA"/>
</dbReference>
<organism evidence="3 4">
    <name type="scientific">Streptomyces galilaeus</name>
    <dbReference type="NCBI Taxonomy" id="33899"/>
    <lineage>
        <taxon>Bacteria</taxon>
        <taxon>Bacillati</taxon>
        <taxon>Actinomycetota</taxon>
        <taxon>Actinomycetes</taxon>
        <taxon>Kitasatosporales</taxon>
        <taxon>Streptomycetaceae</taxon>
        <taxon>Streptomyces</taxon>
    </lineage>
</organism>
<accession>A0ABW9IVU8</accession>
<comment type="caution">
    <text evidence="3">The sequence shown here is derived from an EMBL/GenBank/DDBJ whole genome shotgun (WGS) entry which is preliminary data.</text>
</comment>
<feature type="transmembrane region" description="Helical" evidence="2">
    <location>
        <begin position="51"/>
        <end position="75"/>
    </location>
</feature>
<name>A0ABW9IVU8_STRGJ</name>
<evidence type="ECO:0000313" key="4">
    <source>
        <dbReference type="Proteomes" id="UP001631993"/>
    </source>
</evidence>